<comment type="caution">
    <text evidence="1">The sequence shown here is derived from an EMBL/GenBank/DDBJ whole genome shotgun (WGS) entry which is preliminary data.</text>
</comment>
<name>A0A2T4HUW2_9SPHN</name>
<sequence length="172" mass="19719">MTASPRVPRRPASKARTARASRTEIELIWIEQRLEHWIRFGRIAGERILSRKSRVVLFRPDAIIAFVRWSANDYGTVHSRIDILRAVRPGDAYTTVPFVRPGGELLLSIQGWPKVRLCLEAIDQVEAEGLDPCDIAPEHWCHVHNRLSAGQAARAYTVERHQAWLKRRKLEG</sequence>
<keyword evidence="2" id="KW-1185">Reference proteome</keyword>
<keyword evidence="1" id="KW-0378">Hydrolase</keyword>
<accession>A0A2T4HUW2</accession>
<dbReference type="EMBL" id="PHHF01000052">
    <property type="protein sequence ID" value="PTD19581.1"/>
    <property type="molecule type" value="Genomic_DNA"/>
</dbReference>
<evidence type="ECO:0000313" key="1">
    <source>
        <dbReference type="EMBL" id="PTD19581.1"/>
    </source>
</evidence>
<evidence type="ECO:0000313" key="2">
    <source>
        <dbReference type="Proteomes" id="UP000241206"/>
    </source>
</evidence>
<gene>
    <name evidence="1" type="ORF">CV103_12995</name>
</gene>
<dbReference type="Proteomes" id="UP000241206">
    <property type="component" value="Unassembled WGS sequence"/>
</dbReference>
<keyword evidence="1" id="KW-0326">Glycosidase</keyword>
<reference evidence="1 2" key="1">
    <citation type="submission" date="2017-11" db="EMBL/GenBank/DDBJ databases">
        <title>Sphingomonas oleivorans sp. nov., isolated from oil-contaminated soil.</title>
        <authorList>
            <person name="Wang L."/>
            <person name="Chen L."/>
        </authorList>
    </citation>
    <scope>NUCLEOTIDE SEQUENCE [LARGE SCALE GENOMIC DNA]</scope>
    <source>
        <strain evidence="1 2">K101</strain>
    </source>
</reference>
<dbReference type="GO" id="GO:0016798">
    <property type="term" value="F:hydrolase activity, acting on glycosyl bonds"/>
    <property type="evidence" value="ECO:0007669"/>
    <property type="project" value="UniProtKB-KW"/>
</dbReference>
<protein>
    <submittedName>
        <fullName evidence="1">Glycosidase</fullName>
    </submittedName>
</protein>
<proteinExistence type="predicted"/>
<dbReference type="Pfam" id="PF11000">
    <property type="entry name" value="DUF2840"/>
    <property type="match status" value="1"/>
</dbReference>
<dbReference type="AlphaFoldDB" id="A0A2T4HUW2"/>
<dbReference type="InterPro" id="IPR021263">
    <property type="entry name" value="DUF2840"/>
</dbReference>
<dbReference type="RefSeq" id="WP_107395161.1">
    <property type="nucleotide sequence ID" value="NZ_PHHF01000052.1"/>
</dbReference>
<organism evidence="1 2">
    <name type="scientific">Edaphosphingomonas fennica</name>
    <dbReference type="NCBI Taxonomy" id="114404"/>
    <lineage>
        <taxon>Bacteria</taxon>
        <taxon>Pseudomonadati</taxon>
        <taxon>Pseudomonadota</taxon>
        <taxon>Alphaproteobacteria</taxon>
        <taxon>Sphingomonadales</taxon>
        <taxon>Rhizorhabdaceae</taxon>
        <taxon>Edaphosphingomonas</taxon>
    </lineage>
</organism>